<protein>
    <submittedName>
        <fullName evidence="1">Orb6</fullName>
    </submittedName>
</protein>
<keyword evidence="2" id="KW-1185">Reference proteome</keyword>
<organism evidence="1 2">
    <name type="scientific">Acrasis kona</name>
    <dbReference type="NCBI Taxonomy" id="1008807"/>
    <lineage>
        <taxon>Eukaryota</taxon>
        <taxon>Discoba</taxon>
        <taxon>Heterolobosea</taxon>
        <taxon>Tetramitia</taxon>
        <taxon>Eutetramitia</taxon>
        <taxon>Acrasidae</taxon>
        <taxon>Acrasis</taxon>
    </lineage>
</organism>
<gene>
    <name evidence="1" type="ORF">AKO1_000106</name>
</gene>
<dbReference type="AlphaFoldDB" id="A0AAW2ZSE8"/>
<evidence type="ECO:0000313" key="2">
    <source>
        <dbReference type="Proteomes" id="UP001431209"/>
    </source>
</evidence>
<sequence length="121" mass="13705">MDPISPASNNNYENGEVHAKLDNSILDQYPTPPLNDINDTPKEPIQEVSLSIDLFIKEKTSIIDYGYSYLNFVLTICSESSNKYKDAASIVAQPKSLSFYKCHSLYILITHQKSSKRKMIN</sequence>
<reference evidence="1 2" key="1">
    <citation type="submission" date="2024-03" db="EMBL/GenBank/DDBJ databases">
        <title>The Acrasis kona genome and developmental transcriptomes reveal deep origins of eukaryotic multicellular pathways.</title>
        <authorList>
            <person name="Sheikh S."/>
            <person name="Fu C.-J."/>
            <person name="Brown M.W."/>
            <person name="Baldauf S.L."/>
        </authorList>
    </citation>
    <scope>NUCLEOTIDE SEQUENCE [LARGE SCALE GENOMIC DNA]</scope>
    <source>
        <strain evidence="1 2">ATCC MYA-3509</strain>
    </source>
</reference>
<name>A0AAW2ZSE8_9EUKA</name>
<comment type="caution">
    <text evidence="1">The sequence shown here is derived from an EMBL/GenBank/DDBJ whole genome shotgun (WGS) entry which is preliminary data.</text>
</comment>
<dbReference type="EMBL" id="JAOPGA020001829">
    <property type="protein sequence ID" value="KAL0491602.1"/>
    <property type="molecule type" value="Genomic_DNA"/>
</dbReference>
<accession>A0AAW2ZSE8</accession>
<evidence type="ECO:0000313" key="1">
    <source>
        <dbReference type="EMBL" id="KAL0491602.1"/>
    </source>
</evidence>
<dbReference type="Proteomes" id="UP001431209">
    <property type="component" value="Unassembled WGS sequence"/>
</dbReference>
<proteinExistence type="predicted"/>